<evidence type="ECO:0000259" key="7">
    <source>
        <dbReference type="Pfam" id="PF03470"/>
    </source>
</evidence>
<evidence type="ECO:0000256" key="3">
    <source>
        <dbReference type="ARBA" id="ARBA00024022"/>
    </source>
</evidence>
<evidence type="ECO:0008006" key="10">
    <source>
        <dbReference type="Google" id="ProtNLM"/>
    </source>
</evidence>
<accession>A0A5J5VPY1</accession>
<evidence type="ECO:0000256" key="2">
    <source>
        <dbReference type="ARBA" id="ARBA00023158"/>
    </source>
</evidence>
<evidence type="ECO:0000313" key="9">
    <source>
        <dbReference type="Proteomes" id="UP000327439"/>
    </source>
</evidence>
<feature type="compositionally biased region" description="Polar residues" evidence="5">
    <location>
        <begin position="138"/>
        <end position="154"/>
    </location>
</feature>
<feature type="compositionally biased region" description="Basic residues" evidence="5">
    <location>
        <begin position="200"/>
        <end position="209"/>
    </location>
</feature>
<dbReference type="GO" id="GO:0031047">
    <property type="term" value="P:regulatory ncRNA-mediated gene silencing"/>
    <property type="evidence" value="ECO:0007669"/>
    <property type="project" value="UniProtKB-KW"/>
</dbReference>
<feature type="region of interest" description="Disordered" evidence="5">
    <location>
        <begin position="356"/>
        <end position="413"/>
    </location>
</feature>
<evidence type="ECO:0000256" key="1">
    <source>
        <dbReference type="ARBA" id="ARBA00023054"/>
    </source>
</evidence>
<proteinExistence type="inferred from homology"/>
<protein>
    <recommendedName>
        <fullName evidence="10">XS domain-containing protein</fullName>
    </recommendedName>
</protein>
<reference evidence="9" key="1">
    <citation type="journal article" date="2020" name="Nat. Genet.">
        <title>Genomic diversifications of five Gossypium allopolyploid species and their impact on cotton improvement.</title>
        <authorList>
            <person name="Chen Z.J."/>
            <person name="Sreedasyam A."/>
            <person name="Ando A."/>
            <person name="Song Q."/>
            <person name="De Santiago L.M."/>
            <person name="Hulse-Kemp A.M."/>
            <person name="Ding M."/>
            <person name="Ye W."/>
            <person name="Kirkbride R.C."/>
            <person name="Jenkins J."/>
            <person name="Plott C."/>
            <person name="Lovell J."/>
            <person name="Lin Y.M."/>
            <person name="Vaughn R."/>
            <person name="Liu B."/>
            <person name="Simpson S."/>
            <person name="Scheffler B.E."/>
            <person name="Wen L."/>
            <person name="Saski C.A."/>
            <person name="Grover C.E."/>
            <person name="Hu G."/>
            <person name="Conover J.L."/>
            <person name="Carlson J.W."/>
            <person name="Shu S."/>
            <person name="Boston L.B."/>
            <person name="Williams M."/>
            <person name="Peterson D.G."/>
            <person name="McGee K."/>
            <person name="Jones D.C."/>
            <person name="Wendel J.F."/>
            <person name="Stelly D.M."/>
            <person name="Grimwood J."/>
            <person name="Schmutz J."/>
        </authorList>
    </citation>
    <scope>NUCLEOTIDE SEQUENCE [LARGE SCALE GENOMIC DNA]</scope>
    <source>
        <strain evidence="9">cv. 3-79</strain>
    </source>
</reference>
<dbReference type="InterPro" id="IPR044287">
    <property type="entry name" value="SGS3"/>
</dbReference>
<feature type="region of interest" description="Disordered" evidence="5">
    <location>
        <begin position="186"/>
        <end position="244"/>
    </location>
</feature>
<dbReference type="PANTHER" id="PTHR46602:SF3">
    <property type="entry name" value="PROTEIN SUPPRESSOR OF GENE SILENCING 3-LIKE"/>
    <property type="match status" value="1"/>
</dbReference>
<feature type="domain" description="XS" evidence="6">
    <location>
        <begin position="514"/>
        <end position="628"/>
    </location>
</feature>
<dbReference type="InterPro" id="IPR038588">
    <property type="entry name" value="XS_domain_sf"/>
</dbReference>
<feature type="compositionally biased region" description="Acidic residues" evidence="5">
    <location>
        <begin position="391"/>
        <end position="405"/>
    </location>
</feature>
<keyword evidence="1 4" id="KW-0175">Coiled coil</keyword>
<dbReference type="EMBL" id="CM018206">
    <property type="protein sequence ID" value="KAB2081694.1"/>
    <property type="molecule type" value="Genomic_DNA"/>
</dbReference>
<dbReference type="AlphaFoldDB" id="A0A5J5VPY1"/>
<feature type="coiled-coil region" evidence="4">
    <location>
        <begin position="655"/>
        <end position="735"/>
    </location>
</feature>
<dbReference type="InterPro" id="IPR005381">
    <property type="entry name" value="Znf-XS_domain"/>
</dbReference>
<feature type="compositionally biased region" description="Basic and acidic residues" evidence="5">
    <location>
        <begin position="379"/>
        <end position="390"/>
    </location>
</feature>
<dbReference type="PANTHER" id="PTHR46602">
    <property type="entry name" value="PROTEIN SUPPRESSOR OF GENE SILENCING 3"/>
    <property type="match status" value="1"/>
</dbReference>
<name>A0A5J5VPY1_GOSBA</name>
<feature type="region of interest" description="Disordered" evidence="5">
    <location>
        <begin position="131"/>
        <end position="172"/>
    </location>
</feature>
<dbReference type="Gene3D" id="3.30.70.2890">
    <property type="entry name" value="XS domain"/>
    <property type="match status" value="1"/>
</dbReference>
<keyword evidence="2" id="KW-0943">RNA-mediated gene silencing</keyword>
<evidence type="ECO:0000259" key="6">
    <source>
        <dbReference type="Pfam" id="PF03468"/>
    </source>
</evidence>
<evidence type="ECO:0000256" key="4">
    <source>
        <dbReference type="SAM" id="Coils"/>
    </source>
</evidence>
<feature type="compositionally biased region" description="Basic residues" evidence="5">
    <location>
        <begin position="369"/>
        <end position="378"/>
    </location>
</feature>
<feature type="domain" description="Zinc finger-XS" evidence="7">
    <location>
        <begin position="442"/>
        <end position="480"/>
    </location>
</feature>
<sequence>MANELAFDLFYRVGDEKDIFELSYATFAEELQLQEILKESIMGSEKELEDAASEAIKKPECVVSHGLSNTECTISHASGIHEPRSFNKQGSARWRTQQRFGYVEQQRINWDDNGRDRFEWRKPTGWHNIRGRKVEDVPQTSSSNEFHAKTSSWGEVSPLIGTGNTEDPKGKGIAMDDDWLLVSKLKSQSRGGNSADKQRVKLGHPNHLKGSKDDDTNAVHDDDCDSLDDEDDFDSDDSQKSQESRKKSKWFKEFFERMDALNAEEIDQTLWHCPACQGGPGAIKWYRSISDLIAHSKKIGSRRVKLHQTSSSNEFHAKTSSWGEVSPLIGTGNTEDPKGKGIAMDDDWLLVSKLKSQSRGGNSADKQRVKLGHPNHLKGSKDDDTNAVHDDDCDSLDDEDDFDSDDSQKSQESRKKSKWFKEFFERMDALNAEEIDQTLWHCPACQGGPGAIKWYRSISDLIAHSKKIGSRRVKLHQEFAMLLEGELCIRGTSVSPPADPIVGTWKGLKEDARDHQVVWPPMVVILNTMTSNSKDGKFVGMGSQELLEHFSSFPALKAQHSYGPQGHRGLSVLIFESSAVGYLEAERLHQNFLDQRLDRSAWNSCTNEVLPGGERQLYGFMVVKEDLDCFNQHCQGKSKLKYELKSYQEAVLNEIKKMREDSQQLILLEDKLEEEKKRAKTLERSVNDLSRKLQQRMNDICIFERRVKSLHEDNKEEVESQEIFYKDQIKILEARVKELDHKLKESGASPLHTGKPEPAMSGRLEEEHTHTPYQYN</sequence>
<dbReference type="OrthoDB" id="950058at2759"/>
<evidence type="ECO:0000256" key="5">
    <source>
        <dbReference type="SAM" id="MobiDB-lite"/>
    </source>
</evidence>
<evidence type="ECO:0000313" key="8">
    <source>
        <dbReference type="EMBL" id="KAB2081694.1"/>
    </source>
</evidence>
<dbReference type="Pfam" id="PF03468">
    <property type="entry name" value="XS"/>
    <property type="match status" value="1"/>
</dbReference>
<keyword evidence="9" id="KW-1185">Reference proteome</keyword>
<feature type="compositionally biased region" description="Acidic residues" evidence="5">
    <location>
        <begin position="222"/>
        <end position="236"/>
    </location>
</feature>
<dbReference type="Proteomes" id="UP000327439">
    <property type="component" value="Chromosome A05"/>
</dbReference>
<dbReference type="Pfam" id="PF03470">
    <property type="entry name" value="zf-XS"/>
    <property type="match status" value="1"/>
</dbReference>
<dbReference type="InterPro" id="IPR005380">
    <property type="entry name" value="XS_domain"/>
</dbReference>
<organism evidence="8 9">
    <name type="scientific">Gossypium barbadense</name>
    <name type="common">Sea Island cotton</name>
    <name type="synonym">Hibiscus barbadensis</name>
    <dbReference type="NCBI Taxonomy" id="3634"/>
    <lineage>
        <taxon>Eukaryota</taxon>
        <taxon>Viridiplantae</taxon>
        <taxon>Streptophyta</taxon>
        <taxon>Embryophyta</taxon>
        <taxon>Tracheophyta</taxon>
        <taxon>Spermatophyta</taxon>
        <taxon>Magnoliopsida</taxon>
        <taxon>eudicotyledons</taxon>
        <taxon>Gunneridae</taxon>
        <taxon>Pentapetalae</taxon>
        <taxon>rosids</taxon>
        <taxon>malvids</taxon>
        <taxon>Malvales</taxon>
        <taxon>Malvaceae</taxon>
        <taxon>Malvoideae</taxon>
        <taxon>Gossypium</taxon>
    </lineage>
</organism>
<dbReference type="GO" id="GO:0051607">
    <property type="term" value="P:defense response to virus"/>
    <property type="evidence" value="ECO:0007669"/>
    <property type="project" value="InterPro"/>
</dbReference>
<gene>
    <name evidence="8" type="ORF">ES319_A05G148700v1</name>
</gene>
<feature type="region of interest" description="Disordered" evidence="5">
    <location>
        <begin position="743"/>
        <end position="776"/>
    </location>
</feature>
<comment type="similarity">
    <text evidence="3">Belongs to the SGS3 family.</text>
</comment>
<feature type="compositionally biased region" description="Basic and acidic residues" evidence="5">
    <location>
        <begin position="210"/>
        <end position="221"/>
    </location>
</feature>